<dbReference type="Proteomes" id="UP001500620">
    <property type="component" value="Unassembled WGS sequence"/>
</dbReference>
<feature type="compositionally biased region" description="Low complexity" evidence="1">
    <location>
        <begin position="17"/>
        <end position="30"/>
    </location>
</feature>
<reference evidence="3" key="1">
    <citation type="journal article" date="2019" name="Int. J. Syst. Evol. Microbiol.">
        <title>The Global Catalogue of Microorganisms (GCM) 10K type strain sequencing project: providing services to taxonomists for standard genome sequencing and annotation.</title>
        <authorList>
            <consortium name="The Broad Institute Genomics Platform"/>
            <consortium name="The Broad Institute Genome Sequencing Center for Infectious Disease"/>
            <person name="Wu L."/>
            <person name="Ma J."/>
        </authorList>
    </citation>
    <scope>NUCLEOTIDE SEQUENCE [LARGE SCALE GENOMIC DNA]</scope>
    <source>
        <strain evidence="3">JCM 17441</strain>
    </source>
</reference>
<gene>
    <name evidence="2" type="ORF">GCM10022255_096190</name>
</gene>
<evidence type="ECO:0000256" key="1">
    <source>
        <dbReference type="SAM" id="MobiDB-lite"/>
    </source>
</evidence>
<evidence type="ECO:0000313" key="2">
    <source>
        <dbReference type="EMBL" id="GAA4261856.1"/>
    </source>
</evidence>
<accession>A0ABP8DQK4</accession>
<comment type="caution">
    <text evidence="2">The sequence shown here is derived from an EMBL/GenBank/DDBJ whole genome shotgun (WGS) entry which is preliminary data.</text>
</comment>
<keyword evidence="3" id="KW-1185">Reference proteome</keyword>
<protein>
    <submittedName>
        <fullName evidence="2">Uncharacterized protein</fullName>
    </submittedName>
</protein>
<evidence type="ECO:0000313" key="3">
    <source>
        <dbReference type="Proteomes" id="UP001500620"/>
    </source>
</evidence>
<proteinExistence type="predicted"/>
<dbReference type="EMBL" id="BAABAT010000048">
    <property type="protein sequence ID" value="GAA4261856.1"/>
    <property type="molecule type" value="Genomic_DNA"/>
</dbReference>
<organism evidence="2 3">
    <name type="scientific">Dactylosporangium darangshiense</name>
    <dbReference type="NCBI Taxonomy" id="579108"/>
    <lineage>
        <taxon>Bacteria</taxon>
        <taxon>Bacillati</taxon>
        <taxon>Actinomycetota</taxon>
        <taxon>Actinomycetes</taxon>
        <taxon>Micromonosporales</taxon>
        <taxon>Micromonosporaceae</taxon>
        <taxon>Dactylosporangium</taxon>
    </lineage>
</organism>
<name>A0ABP8DQK4_9ACTN</name>
<feature type="region of interest" description="Disordered" evidence="1">
    <location>
        <begin position="1"/>
        <end position="50"/>
    </location>
</feature>
<sequence length="82" mass="8759">MPDSVPAEAEPITNQPAAKATHADAAAAVTTRRRRGRRVDTGTPSGHDIDSRRVRWVATIIATGPRVVHSDDLRGRPAGENP</sequence>